<evidence type="ECO:0000313" key="2">
    <source>
        <dbReference type="Proteomes" id="UP000254161"/>
    </source>
</evidence>
<dbReference type="Proteomes" id="UP000254161">
    <property type="component" value="Unassembled WGS sequence"/>
</dbReference>
<sequence length="88" mass="10429">MRILLDSKPLAPIKVLFLTFSKQYILKHYHTIKRKENVIEKRKESYVASKEHSALKMQCKKYKLPKYKLPFIEIQEGYESEMQGAVVV</sequence>
<organism evidence="1 2">
    <name type="scientific">Campylobacter upsaliensis</name>
    <dbReference type="NCBI Taxonomy" id="28080"/>
    <lineage>
        <taxon>Bacteria</taxon>
        <taxon>Pseudomonadati</taxon>
        <taxon>Campylobacterota</taxon>
        <taxon>Epsilonproteobacteria</taxon>
        <taxon>Campylobacterales</taxon>
        <taxon>Campylobacteraceae</taxon>
        <taxon>Campylobacter</taxon>
    </lineage>
</organism>
<proteinExistence type="predicted"/>
<protein>
    <submittedName>
        <fullName evidence="1">Uncharacterized protein</fullName>
    </submittedName>
</protein>
<dbReference type="AlphaFoldDB" id="A0A381EFU9"/>
<reference evidence="1 2" key="1">
    <citation type="submission" date="2018-06" db="EMBL/GenBank/DDBJ databases">
        <authorList>
            <consortium name="Pathogen Informatics"/>
            <person name="Doyle S."/>
        </authorList>
    </citation>
    <scope>NUCLEOTIDE SEQUENCE [LARGE SCALE GENOMIC DNA]</scope>
    <source>
        <strain evidence="1 2">NCTC12264</strain>
    </source>
</reference>
<evidence type="ECO:0000313" key="1">
    <source>
        <dbReference type="EMBL" id="SUX25819.1"/>
    </source>
</evidence>
<gene>
    <name evidence="1" type="ORF">NCTC12264_00013</name>
</gene>
<dbReference type="EMBL" id="UFUZ01000001">
    <property type="protein sequence ID" value="SUX25819.1"/>
    <property type="molecule type" value="Genomic_DNA"/>
</dbReference>
<name>A0A381EFU9_CAMUP</name>
<accession>A0A381EFU9</accession>
<dbReference type="RefSeq" id="WP_115628626.1">
    <property type="nucleotide sequence ID" value="NZ_JANKIR010000015.1"/>
</dbReference>